<keyword evidence="3" id="KW-1185">Reference proteome</keyword>
<feature type="transmembrane region" description="Helical" evidence="1">
    <location>
        <begin position="481"/>
        <end position="508"/>
    </location>
</feature>
<dbReference type="PANTHER" id="PTHR31549">
    <property type="entry name" value="PROTEIN, PUTATIVE (DUF247)-RELATED-RELATED"/>
    <property type="match status" value="1"/>
</dbReference>
<protein>
    <submittedName>
        <fullName evidence="2">Uncharacterized protein</fullName>
    </submittedName>
</protein>
<name>A0ABD3S3V9_9LAMI</name>
<accession>A0ABD3S3V9</accession>
<dbReference type="AlphaFoldDB" id="A0ABD3S3V9"/>
<dbReference type="EMBL" id="JBJXBP010000007">
    <property type="protein sequence ID" value="KAL3819164.1"/>
    <property type="molecule type" value="Genomic_DNA"/>
</dbReference>
<dbReference type="Pfam" id="PF03140">
    <property type="entry name" value="DUF247"/>
    <property type="match status" value="1"/>
</dbReference>
<keyword evidence="1" id="KW-0812">Transmembrane</keyword>
<gene>
    <name evidence="2" type="ORF">ACJIZ3_005069</name>
</gene>
<dbReference type="InterPro" id="IPR004158">
    <property type="entry name" value="DUF247_pln"/>
</dbReference>
<keyword evidence="1" id="KW-1133">Transmembrane helix</keyword>
<evidence type="ECO:0000256" key="1">
    <source>
        <dbReference type="SAM" id="Phobius"/>
    </source>
</evidence>
<sequence length="516" mass="60135">MDQNFDEQRWIIHIQRTLDEDLEEQSDEIPVSIFNIPKTLMLHSPDSYIPQQVALGPYHHWRPELYEMERYKLSSAKRFRKQIQKEQSLKLQNLVDHLTKSEPMFRACYHKYINLNGETIAWMMAVDSSFLLEFLQIFVKESKISSADNGIIKDILMLENQIPLFSLTKMLEFQLGSLDEAKNTLYAMLMTFCKEILPFKMTQELNNVHEVMSCAHLLDLLYLLIIPKSERSTQTMLEAEEQETEKFEENNFLKIISNLRKAPVSLTKRILISKPVQFMLTLPCKIISNLPGVILVKQFEYFCFSQEKETTENGNNINQPPFMEEIEIPSVIELLRAGINFSAINEGIFSIKFDEKMATFYLPTIILHLSTEVALRNLVAYESCSESGPLIFTRYIELMNGIIDTKEDAKFLREKGIVLNHLKSDEDVANLWNGMSRSIRLTKVPFLDKVIEEVNNYYNGRWKVRIGKFMAQHVFGSWQSLTLMAVITLLFLMSLQVFCSMFSCGRLFQHHHTRMN</sequence>
<evidence type="ECO:0000313" key="3">
    <source>
        <dbReference type="Proteomes" id="UP001634393"/>
    </source>
</evidence>
<keyword evidence="1" id="KW-0472">Membrane</keyword>
<organism evidence="2 3">
    <name type="scientific">Penstemon smallii</name>
    <dbReference type="NCBI Taxonomy" id="265156"/>
    <lineage>
        <taxon>Eukaryota</taxon>
        <taxon>Viridiplantae</taxon>
        <taxon>Streptophyta</taxon>
        <taxon>Embryophyta</taxon>
        <taxon>Tracheophyta</taxon>
        <taxon>Spermatophyta</taxon>
        <taxon>Magnoliopsida</taxon>
        <taxon>eudicotyledons</taxon>
        <taxon>Gunneridae</taxon>
        <taxon>Pentapetalae</taxon>
        <taxon>asterids</taxon>
        <taxon>lamiids</taxon>
        <taxon>Lamiales</taxon>
        <taxon>Plantaginaceae</taxon>
        <taxon>Cheloneae</taxon>
        <taxon>Penstemon</taxon>
    </lineage>
</organism>
<dbReference type="PANTHER" id="PTHR31549:SF23">
    <property type="entry name" value="OS03G0591600 PROTEIN"/>
    <property type="match status" value="1"/>
</dbReference>
<proteinExistence type="predicted"/>
<evidence type="ECO:0000313" key="2">
    <source>
        <dbReference type="EMBL" id="KAL3819164.1"/>
    </source>
</evidence>
<dbReference type="Proteomes" id="UP001634393">
    <property type="component" value="Unassembled WGS sequence"/>
</dbReference>
<reference evidence="2 3" key="1">
    <citation type="submission" date="2024-12" db="EMBL/GenBank/DDBJ databases">
        <title>The unique morphological basis and parallel evolutionary history of personate flowers in Penstemon.</title>
        <authorList>
            <person name="Depatie T.H."/>
            <person name="Wessinger C.A."/>
        </authorList>
    </citation>
    <scope>NUCLEOTIDE SEQUENCE [LARGE SCALE GENOMIC DNA]</scope>
    <source>
        <strain evidence="2">WTNN_2</strain>
        <tissue evidence="2">Leaf</tissue>
    </source>
</reference>
<comment type="caution">
    <text evidence="2">The sequence shown here is derived from an EMBL/GenBank/DDBJ whole genome shotgun (WGS) entry which is preliminary data.</text>
</comment>